<dbReference type="Proteomes" id="UP000619788">
    <property type="component" value="Unassembled WGS sequence"/>
</dbReference>
<evidence type="ECO:0000313" key="2">
    <source>
        <dbReference type="Proteomes" id="UP000619788"/>
    </source>
</evidence>
<gene>
    <name evidence="1" type="ORF">Psi01_65140</name>
</gene>
<comment type="caution">
    <text evidence="1">The sequence shown here is derived from an EMBL/GenBank/DDBJ whole genome shotgun (WGS) entry which is preliminary data.</text>
</comment>
<protein>
    <submittedName>
        <fullName evidence="1">Uncharacterized protein</fullName>
    </submittedName>
</protein>
<reference evidence="1 2" key="1">
    <citation type="submission" date="2021-01" db="EMBL/GenBank/DDBJ databases">
        <title>Whole genome shotgun sequence of Planobispora siamensis NBRC 107568.</title>
        <authorList>
            <person name="Komaki H."/>
            <person name="Tamura T."/>
        </authorList>
    </citation>
    <scope>NUCLEOTIDE SEQUENCE [LARGE SCALE GENOMIC DNA]</scope>
    <source>
        <strain evidence="1 2">NBRC 107568</strain>
    </source>
</reference>
<proteinExistence type="predicted"/>
<organism evidence="1 2">
    <name type="scientific">Planobispora siamensis</name>
    <dbReference type="NCBI Taxonomy" id="936338"/>
    <lineage>
        <taxon>Bacteria</taxon>
        <taxon>Bacillati</taxon>
        <taxon>Actinomycetota</taxon>
        <taxon>Actinomycetes</taxon>
        <taxon>Streptosporangiales</taxon>
        <taxon>Streptosporangiaceae</taxon>
        <taxon>Planobispora</taxon>
    </lineage>
</organism>
<keyword evidence="2" id="KW-1185">Reference proteome</keyword>
<evidence type="ECO:0000313" key="1">
    <source>
        <dbReference type="EMBL" id="GIH95884.1"/>
    </source>
</evidence>
<accession>A0A8J3WM03</accession>
<name>A0A8J3WM03_9ACTN</name>
<dbReference type="AlphaFoldDB" id="A0A8J3WM03"/>
<sequence length="75" mass="8139">MNFWLARPLRTCDSRRVPLSGEPFLMPTQAGLGVDELRDGTAGSEARLPLLGLQADVRLLGHPDAGGSRRRREAG</sequence>
<dbReference type="EMBL" id="BOOJ01000057">
    <property type="protein sequence ID" value="GIH95884.1"/>
    <property type="molecule type" value="Genomic_DNA"/>
</dbReference>